<dbReference type="SUPFAM" id="SSF56112">
    <property type="entry name" value="Protein kinase-like (PK-like)"/>
    <property type="match status" value="1"/>
</dbReference>
<accession>M5G0Q2</accession>
<dbReference type="OMA" id="RANDEMY"/>
<protein>
    <submittedName>
        <fullName evidence="2">Uncharacterized protein</fullName>
    </submittedName>
</protein>
<feature type="compositionally biased region" description="Basic and acidic residues" evidence="1">
    <location>
        <begin position="35"/>
        <end position="48"/>
    </location>
</feature>
<evidence type="ECO:0000313" key="2">
    <source>
        <dbReference type="EMBL" id="EJU01685.1"/>
    </source>
</evidence>
<evidence type="ECO:0000256" key="1">
    <source>
        <dbReference type="SAM" id="MobiDB-lite"/>
    </source>
</evidence>
<dbReference type="GeneID" id="63687754"/>
<dbReference type="HOGENOM" id="CLU_415614_0_0_1"/>
<keyword evidence="3" id="KW-1185">Reference proteome</keyword>
<reference evidence="2 3" key="1">
    <citation type="journal article" date="2012" name="Science">
        <title>The Paleozoic origin of enzymatic lignin decomposition reconstructed from 31 fungal genomes.</title>
        <authorList>
            <person name="Floudas D."/>
            <person name="Binder M."/>
            <person name="Riley R."/>
            <person name="Barry K."/>
            <person name="Blanchette R.A."/>
            <person name="Henrissat B."/>
            <person name="Martinez A.T."/>
            <person name="Otillar R."/>
            <person name="Spatafora J.W."/>
            <person name="Yadav J.S."/>
            <person name="Aerts A."/>
            <person name="Benoit I."/>
            <person name="Boyd A."/>
            <person name="Carlson A."/>
            <person name="Copeland A."/>
            <person name="Coutinho P.M."/>
            <person name="de Vries R.P."/>
            <person name="Ferreira P."/>
            <person name="Findley K."/>
            <person name="Foster B."/>
            <person name="Gaskell J."/>
            <person name="Glotzer D."/>
            <person name="Gorecki P."/>
            <person name="Heitman J."/>
            <person name="Hesse C."/>
            <person name="Hori C."/>
            <person name="Igarashi K."/>
            <person name="Jurgens J.A."/>
            <person name="Kallen N."/>
            <person name="Kersten P."/>
            <person name="Kohler A."/>
            <person name="Kuees U."/>
            <person name="Kumar T.K.A."/>
            <person name="Kuo A."/>
            <person name="LaButti K."/>
            <person name="Larrondo L.F."/>
            <person name="Lindquist E."/>
            <person name="Ling A."/>
            <person name="Lombard V."/>
            <person name="Lucas S."/>
            <person name="Lundell T."/>
            <person name="Martin R."/>
            <person name="McLaughlin D.J."/>
            <person name="Morgenstern I."/>
            <person name="Morin E."/>
            <person name="Murat C."/>
            <person name="Nagy L.G."/>
            <person name="Nolan M."/>
            <person name="Ohm R.A."/>
            <person name="Patyshakuliyeva A."/>
            <person name="Rokas A."/>
            <person name="Ruiz-Duenas F.J."/>
            <person name="Sabat G."/>
            <person name="Salamov A."/>
            <person name="Samejima M."/>
            <person name="Schmutz J."/>
            <person name="Slot J.C."/>
            <person name="St John F."/>
            <person name="Stenlid J."/>
            <person name="Sun H."/>
            <person name="Sun S."/>
            <person name="Syed K."/>
            <person name="Tsang A."/>
            <person name="Wiebenga A."/>
            <person name="Young D."/>
            <person name="Pisabarro A."/>
            <person name="Eastwood D.C."/>
            <person name="Martin F."/>
            <person name="Cullen D."/>
            <person name="Grigoriev I.V."/>
            <person name="Hibbett D.S."/>
        </authorList>
    </citation>
    <scope>NUCLEOTIDE SEQUENCE [LARGE SCALE GENOMIC DNA]</scope>
    <source>
        <strain evidence="2 3">DJM-731 SS1</strain>
    </source>
</reference>
<organism evidence="2 3">
    <name type="scientific">Dacryopinax primogenitus (strain DJM 731)</name>
    <name type="common">Brown rot fungus</name>
    <dbReference type="NCBI Taxonomy" id="1858805"/>
    <lineage>
        <taxon>Eukaryota</taxon>
        <taxon>Fungi</taxon>
        <taxon>Dikarya</taxon>
        <taxon>Basidiomycota</taxon>
        <taxon>Agaricomycotina</taxon>
        <taxon>Dacrymycetes</taxon>
        <taxon>Dacrymycetales</taxon>
        <taxon>Dacrymycetaceae</taxon>
        <taxon>Dacryopinax</taxon>
    </lineage>
</organism>
<dbReference type="AlphaFoldDB" id="M5G0Q2"/>
<proteinExistence type="predicted"/>
<evidence type="ECO:0000313" key="3">
    <source>
        <dbReference type="Proteomes" id="UP000030653"/>
    </source>
</evidence>
<dbReference type="STRING" id="1858805.M5G0Q2"/>
<dbReference type="InterPro" id="IPR011009">
    <property type="entry name" value="Kinase-like_dom_sf"/>
</dbReference>
<feature type="region of interest" description="Disordered" evidence="1">
    <location>
        <begin position="29"/>
        <end position="48"/>
    </location>
</feature>
<sequence>MSSSNASAGTSMRPNTRAQRKLLDANQVQIQTDGQKGESGTKAEQHNMRANDEMYTIYVLGSNKKQYANDFRRDATIGQVVMKLSNDWDVPQGHMRVFAVDEEKQRKVLEDPDFQWPAEKDKALLLGTSIKKALKLGASQRPDEEGTHFFVLIQEKASDPGGPKRKAEEPAEGNEERSKRQRQDPVLQNVQRAVSFAFNAPTPSQAATHSGMRTANATTTILDGRARRIGVSVGIFCPIFADLLADLRSSANEGPPAEVCRLVEKLCADSSEEYASEDERIAAISPTMDALLGQTSMKTVSSQNTSSDRSYVTSVFRDKSGESENATVEYKNTLGSGQTEPIFQGVSAARKYWAQPQRNKVRQVSPHPVISFAVAGAWMFVQLVVFVEAVIVETVPELCGPLFANAGQHDKYIRELAKKFSCLNKAMLRLRNYYNELPNPPLADPIAPYLPAWTLFELSDSDNQEGRLTYDKRLMDDFRSPIYEAELRTVDSERTKPCVVKFCSRWGTWVHNLLAEKGYAPQLYGVKELPDGTKMVVMEKLSGESIFKIGEVPASVANDFRTALDTLRVAGLVHGDLRATNLMCCSEKNGSWVGKIIDFDWADKEGSARYPFNLNDTSDIPWASGVGRGGLIKHAHDVHMLEVSLHGKSVAYRSQSVMNR</sequence>
<dbReference type="EMBL" id="JH795863">
    <property type="protein sequence ID" value="EJU01685.1"/>
    <property type="molecule type" value="Genomic_DNA"/>
</dbReference>
<dbReference type="Proteomes" id="UP000030653">
    <property type="component" value="Unassembled WGS sequence"/>
</dbReference>
<gene>
    <name evidence="2" type="ORF">DACRYDRAFT_22131</name>
</gene>
<dbReference type="RefSeq" id="XP_040628582.1">
    <property type="nucleotide sequence ID" value="XM_040772692.1"/>
</dbReference>
<feature type="compositionally biased region" description="Basic and acidic residues" evidence="1">
    <location>
        <begin position="165"/>
        <end position="183"/>
    </location>
</feature>
<feature type="region of interest" description="Disordered" evidence="1">
    <location>
        <begin position="154"/>
        <end position="186"/>
    </location>
</feature>
<dbReference type="OrthoDB" id="4062651at2759"/>
<name>M5G0Q2_DACPD</name>